<proteinExistence type="predicted"/>
<evidence type="ECO:0000256" key="1">
    <source>
        <dbReference type="SAM" id="MobiDB-lite"/>
    </source>
</evidence>
<feature type="compositionally biased region" description="Polar residues" evidence="1">
    <location>
        <begin position="9"/>
        <end position="21"/>
    </location>
</feature>
<evidence type="ECO:0000313" key="4">
    <source>
        <dbReference type="Proteomes" id="UP000321197"/>
    </source>
</evidence>
<feature type="compositionally biased region" description="Polar residues" evidence="1">
    <location>
        <begin position="104"/>
        <end position="114"/>
    </location>
</feature>
<name>A0A511R4G9_9DEIN</name>
<sequence>MKLQLPETLLTQTVETPSGTTEGIPLNPAQLDPVLTEAVESQPEQPEEKKQPEPQPTTEKSFAQEPQIAKEEKAKKHSGKGKSLPLVGIALAALAAIVAVTSQGTTYGSKQSPRAEQPHTPQPAGGNRGIIWE</sequence>
<dbReference type="EMBL" id="BJXL01000066">
    <property type="protein sequence ID" value="GEM83916.1"/>
    <property type="molecule type" value="Genomic_DNA"/>
</dbReference>
<dbReference type="AlphaFoldDB" id="A0A511R4G9"/>
<accession>A0A511R4G9</accession>
<comment type="caution">
    <text evidence="3">The sequence shown here is derived from an EMBL/GenBank/DDBJ whole genome shotgun (WGS) entry which is preliminary data.</text>
</comment>
<organism evidence="3 4">
    <name type="scientific">Meiothermus hypogaeus NBRC 106114</name>
    <dbReference type="NCBI Taxonomy" id="1227553"/>
    <lineage>
        <taxon>Bacteria</taxon>
        <taxon>Thermotogati</taxon>
        <taxon>Deinococcota</taxon>
        <taxon>Deinococci</taxon>
        <taxon>Thermales</taxon>
        <taxon>Thermaceae</taxon>
        <taxon>Meiothermus</taxon>
    </lineage>
</organism>
<keyword evidence="2" id="KW-0472">Membrane</keyword>
<protein>
    <submittedName>
        <fullName evidence="3">Uncharacterized protein</fullName>
    </submittedName>
</protein>
<gene>
    <name evidence="3" type="ORF">MHY01S_20820</name>
</gene>
<evidence type="ECO:0000313" key="3">
    <source>
        <dbReference type="EMBL" id="GEM83916.1"/>
    </source>
</evidence>
<dbReference type="Proteomes" id="UP000321197">
    <property type="component" value="Unassembled WGS sequence"/>
</dbReference>
<keyword evidence="2" id="KW-1133">Transmembrane helix</keyword>
<feature type="region of interest" description="Disordered" evidence="1">
    <location>
        <begin position="1"/>
        <end position="82"/>
    </location>
</feature>
<dbReference type="RefSeq" id="WP_147075440.1">
    <property type="nucleotide sequence ID" value="NZ_BJXL01000066.1"/>
</dbReference>
<feature type="region of interest" description="Disordered" evidence="1">
    <location>
        <begin position="104"/>
        <end position="133"/>
    </location>
</feature>
<keyword evidence="2" id="KW-0812">Transmembrane</keyword>
<evidence type="ECO:0000256" key="2">
    <source>
        <dbReference type="SAM" id="Phobius"/>
    </source>
</evidence>
<feature type="transmembrane region" description="Helical" evidence="2">
    <location>
        <begin position="83"/>
        <end position="102"/>
    </location>
</feature>
<reference evidence="3 4" key="1">
    <citation type="submission" date="2019-07" db="EMBL/GenBank/DDBJ databases">
        <title>Whole genome shotgun sequence of Meiothermus hypogaeus NBRC 106114.</title>
        <authorList>
            <person name="Hosoyama A."/>
            <person name="Uohara A."/>
            <person name="Ohji S."/>
            <person name="Ichikawa N."/>
        </authorList>
    </citation>
    <scope>NUCLEOTIDE SEQUENCE [LARGE SCALE GENOMIC DNA]</scope>
    <source>
        <strain evidence="3 4">NBRC 106114</strain>
    </source>
</reference>